<comment type="caution">
    <text evidence="2">The sequence shown here is derived from an EMBL/GenBank/DDBJ whole genome shotgun (WGS) entry which is preliminary data.</text>
</comment>
<organism evidence="2 3">
    <name type="scientific">Mycena rosella</name>
    <name type="common">Pink bonnet</name>
    <name type="synonym">Agaricus rosellus</name>
    <dbReference type="NCBI Taxonomy" id="1033263"/>
    <lineage>
        <taxon>Eukaryota</taxon>
        <taxon>Fungi</taxon>
        <taxon>Dikarya</taxon>
        <taxon>Basidiomycota</taxon>
        <taxon>Agaricomycotina</taxon>
        <taxon>Agaricomycetes</taxon>
        <taxon>Agaricomycetidae</taxon>
        <taxon>Agaricales</taxon>
        <taxon>Marasmiineae</taxon>
        <taxon>Mycenaceae</taxon>
        <taxon>Mycena</taxon>
    </lineage>
</organism>
<dbReference type="Proteomes" id="UP001221757">
    <property type="component" value="Unassembled WGS sequence"/>
</dbReference>
<sequence length="170" mass="18908">MHKSLFLEMSSLTETVSCLTSTALPASRTSADILFGILIITFAAVSVHCASPMRLTRVLVIAMDDAEKAYLQAIESGKADLHMLHAAEMISSLQMKVSTIREATLRNSLSYRTAFCAFLKGQTLSVLQCIREVREVETHIEILKEEQLRDNRHIGAGTATRTVSLRRRRS</sequence>
<dbReference type="AlphaFoldDB" id="A0AAD7DR93"/>
<keyword evidence="1" id="KW-0812">Transmembrane</keyword>
<evidence type="ECO:0000256" key="1">
    <source>
        <dbReference type="SAM" id="Phobius"/>
    </source>
</evidence>
<evidence type="ECO:0000313" key="2">
    <source>
        <dbReference type="EMBL" id="KAJ7696479.1"/>
    </source>
</evidence>
<evidence type="ECO:0000313" key="3">
    <source>
        <dbReference type="Proteomes" id="UP001221757"/>
    </source>
</evidence>
<accession>A0AAD7DR93</accession>
<dbReference type="EMBL" id="JARKIE010000034">
    <property type="protein sequence ID" value="KAJ7696479.1"/>
    <property type="molecule type" value="Genomic_DNA"/>
</dbReference>
<feature type="transmembrane region" description="Helical" evidence="1">
    <location>
        <begin position="33"/>
        <end position="51"/>
    </location>
</feature>
<proteinExistence type="predicted"/>
<keyword evidence="1" id="KW-0472">Membrane</keyword>
<gene>
    <name evidence="2" type="ORF">B0H17DRAFT_1177908</name>
</gene>
<protein>
    <submittedName>
        <fullName evidence="2">Uncharacterized protein</fullName>
    </submittedName>
</protein>
<keyword evidence="1" id="KW-1133">Transmembrane helix</keyword>
<reference evidence="2" key="1">
    <citation type="submission" date="2023-03" db="EMBL/GenBank/DDBJ databases">
        <title>Massive genome expansion in bonnet fungi (Mycena s.s.) driven by repeated elements and novel gene families across ecological guilds.</title>
        <authorList>
            <consortium name="Lawrence Berkeley National Laboratory"/>
            <person name="Harder C.B."/>
            <person name="Miyauchi S."/>
            <person name="Viragh M."/>
            <person name="Kuo A."/>
            <person name="Thoen E."/>
            <person name="Andreopoulos B."/>
            <person name="Lu D."/>
            <person name="Skrede I."/>
            <person name="Drula E."/>
            <person name="Henrissat B."/>
            <person name="Morin E."/>
            <person name="Kohler A."/>
            <person name="Barry K."/>
            <person name="LaButti K."/>
            <person name="Morin E."/>
            <person name="Salamov A."/>
            <person name="Lipzen A."/>
            <person name="Mereny Z."/>
            <person name="Hegedus B."/>
            <person name="Baldrian P."/>
            <person name="Stursova M."/>
            <person name="Weitz H."/>
            <person name="Taylor A."/>
            <person name="Grigoriev I.V."/>
            <person name="Nagy L.G."/>
            <person name="Martin F."/>
            <person name="Kauserud H."/>
        </authorList>
    </citation>
    <scope>NUCLEOTIDE SEQUENCE</scope>
    <source>
        <strain evidence="2">CBHHK067</strain>
    </source>
</reference>
<name>A0AAD7DR93_MYCRO</name>
<keyword evidence="3" id="KW-1185">Reference proteome</keyword>